<dbReference type="InterPro" id="IPR026170">
    <property type="entry name" value="FAM173A/B"/>
</dbReference>
<dbReference type="GO" id="GO:0016279">
    <property type="term" value="F:protein-lysine N-methyltransferase activity"/>
    <property type="evidence" value="ECO:0007669"/>
    <property type="project" value="InterPro"/>
</dbReference>
<dbReference type="OrthoDB" id="272302at2759"/>
<comment type="similarity">
    <text evidence="1">Belongs to the ANT/ATPSC lysine N-methyltransferase family.</text>
</comment>
<evidence type="ECO:0000313" key="5">
    <source>
        <dbReference type="EMBL" id="KAG5504476.1"/>
    </source>
</evidence>
<evidence type="ECO:0000256" key="3">
    <source>
        <dbReference type="ARBA" id="ARBA00022679"/>
    </source>
</evidence>
<protein>
    <recommendedName>
        <fullName evidence="7">Methyltransferase domain-containing protein</fullName>
    </recommendedName>
</protein>
<evidence type="ECO:0008006" key="7">
    <source>
        <dbReference type="Google" id="ProtNLM"/>
    </source>
</evidence>
<evidence type="ECO:0000313" key="6">
    <source>
        <dbReference type="Proteomes" id="UP000674318"/>
    </source>
</evidence>
<dbReference type="PANTHER" id="PTHR13610">
    <property type="entry name" value="METHYLTRANSFERASE DOMAIN-CONTAINING PROTEIN"/>
    <property type="match status" value="1"/>
</dbReference>
<dbReference type="PANTHER" id="PTHR13610:SF11">
    <property type="entry name" value="METHYLTRANSFERASE DOMAIN-CONTAINING PROTEIN"/>
    <property type="match status" value="1"/>
</dbReference>
<keyword evidence="6" id="KW-1185">Reference proteome</keyword>
<name>A0A836IRU1_9TRYP</name>
<keyword evidence="4" id="KW-0949">S-adenosyl-L-methionine</keyword>
<sequence length="239" mass="25424">MADLPFQWEDGTFISPFVAASEEDMKAFAEWITTRCLSPIVESCSVASSSCADQRCAVSRSHELRLTDLGCGDATAVLSLAQHISKGWCSLHSTTAGASFLSGAASLHITVTGIDLDDGLLETAAANASAFAAASSSSSSSLVSVETLFVAEDLCTADVDIYFPRRVQGGGASSCASALPPCVLYMYLLPEALAQLREKLVQIMERGWLVASNRWPIPGLEAFLRERAGRVHIYSHATL</sequence>
<keyword evidence="2" id="KW-0489">Methyltransferase</keyword>
<dbReference type="GO" id="GO:1905706">
    <property type="term" value="P:regulation of mitochondrial ATP synthesis coupled proton transport"/>
    <property type="evidence" value="ECO:0007669"/>
    <property type="project" value="TreeGrafter"/>
</dbReference>
<proteinExistence type="inferred from homology"/>
<dbReference type="Proteomes" id="UP000674318">
    <property type="component" value="Unassembled WGS sequence"/>
</dbReference>
<dbReference type="EMBL" id="JAFJZO010000023">
    <property type="protein sequence ID" value="KAG5504476.1"/>
    <property type="molecule type" value="Genomic_DNA"/>
</dbReference>
<evidence type="ECO:0000256" key="1">
    <source>
        <dbReference type="ARBA" id="ARBA00010633"/>
    </source>
</evidence>
<dbReference type="Gene3D" id="3.40.50.150">
    <property type="entry name" value="Vaccinia Virus protein VP39"/>
    <property type="match status" value="1"/>
</dbReference>
<keyword evidence="3" id="KW-0808">Transferase</keyword>
<dbReference type="InterPro" id="IPR029063">
    <property type="entry name" value="SAM-dependent_MTases_sf"/>
</dbReference>
<dbReference type="GeneID" id="94290976"/>
<comment type="caution">
    <text evidence="5">The sequence shown here is derived from an EMBL/GenBank/DDBJ whole genome shotgun (WGS) entry which is preliminary data.</text>
</comment>
<dbReference type="GO" id="GO:0005739">
    <property type="term" value="C:mitochondrion"/>
    <property type="evidence" value="ECO:0007669"/>
    <property type="project" value="TreeGrafter"/>
</dbReference>
<evidence type="ECO:0000256" key="2">
    <source>
        <dbReference type="ARBA" id="ARBA00022603"/>
    </source>
</evidence>
<dbReference type="SUPFAM" id="SSF53335">
    <property type="entry name" value="S-adenosyl-L-methionine-dependent methyltransferases"/>
    <property type="match status" value="1"/>
</dbReference>
<accession>A0A836IRU1</accession>
<organism evidence="5 6">
    <name type="scientific">Porcisia hertigi</name>
    <dbReference type="NCBI Taxonomy" id="2761500"/>
    <lineage>
        <taxon>Eukaryota</taxon>
        <taxon>Discoba</taxon>
        <taxon>Euglenozoa</taxon>
        <taxon>Kinetoplastea</taxon>
        <taxon>Metakinetoplastina</taxon>
        <taxon>Trypanosomatida</taxon>
        <taxon>Trypanosomatidae</taxon>
        <taxon>Leishmaniinae</taxon>
        <taxon>Porcisia</taxon>
    </lineage>
</organism>
<evidence type="ECO:0000256" key="4">
    <source>
        <dbReference type="ARBA" id="ARBA00022691"/>
    </source>
</evidence>
<dbReference type="KEGG" id="phet:94290976"/>
<dbReference type="AlphaFoldDB" id="A0A836IRU1"/>
<gene>
    <name evidence="5" type="ORF">JKF63_04928</name>
</gene>
<dbReference type="RefSeq" id="XP_067757099.1">
    <property type="nucleotide sequence ID" value="XM_067900899.1"/>
</dbReference>
<dbReference type="GO" id="GO:0032259">
    <property type="term" value="P:methylation"/>
    <property type="evidence" value="ECO:0007669"/>
    <property type="project" value="UniProtKB-KW"/>
</dbReference>
<reference evidence="5 6" key="1">
    <citation type="submission" date="2021-02" db="EMBL/GenBank/DDBJ databases">
        <title>Porcisia hertigi Genome sequencing and assembly.</title>
        <authorList>
            <person name="Almutairi H."/>
            <person name="Gatherer D."/>
        </authorList>
    </citation>
    <scope>NUCLEOTIDE SEQUENCE [LARGE SCALE GENOMIC DNA]</scope>
    <source>
        <strain evidence="5 6">C119</strain>
    </source>
</reference>